<evidence type="ECO:0008006" key="4">
    <source>
        <dbReference type="Google" id="ProtNLM"/>
    </source>
</evidence>
<dbReference type="NCBIfam" id="TIGR02532">
    <property type="entry name" value="IV_pilin_GFxxxE"/>
    <property type="match status" value="1"/>
</dbReference>
<dbReference type="Pfam" id="PF07963">
    <property type="entry name" value="N_methyl"/>
    <property type="match status" value="1"/>
</dbReference>
<organism evidence="2 3">
    <name type="scientific">Candidatus Gottesmanbacteria bacterium RIFCSPHIGHO2_01_FULL_40_15</name>
    <dbReference type="NCBI Taxonomy" id="1798376"/>
    <lineage>
        <taxon>Bacteria</taxon>
        <taxon>Candidatus Gottesmaniibacteriota</taxon>
    </lineage>
</organism>
<dbReference type="PROSITE" id="PS00409">
    <property type="entry name" value="PROKAR_NTER_METHYL"/>
    <property type="match status" value="1"/>
</dbReference>
<accession>A0A1F5Z6Z5</accession>
<dbReference type="Gene3D" id="3.30.700.10">
    <property type="entry name" value="Glycoprotein, Type 4 Pilin"/>
    <property type="match status" value="1"/>
</dbReference>
<name>A0A1F5Z6Z5_9BACT</name>
<dbReference type="AlphaFoldDB" id="A0A1F5Z6Z5"/>
<evidence type="ECO:0000313" key="2">
    <source>
        <dbReference type="EMBL" id="OGG08145.1"/>
    </source>
</evidence>
<evidence type="ECO:0000313" key="3">
    <source>
        <dbReference type="Proteomes" id="UP000177354"/>
    </source>
</evidence>
<comment type="caution">
    <text evidence="2">The sequence shown here is derived from an EMBL/GenBank/DDBJ whole genome shotgun (WGS) entry which is preliminary data.</text>
</comment>
<proteinExistence type="predicted"/>
<dbReference type="Proteomes" id="UP000177354">
    <property type="component" value="Unassembled WGS sequence"/>
</dbReference>
<dbReference type="InterPro" id="IPR045584">
    <property type="entry name" value="Pilin-like"/>
</dbReference>
<dbReference type="InterPro" id="IPR012902">
    <property type="entry name" value="N_methyl_site"/>
</dbReference>
<gene>
    <name evidence="2" type="ORF">A2777_02040</name>
</gene>
<sequence>MKKNNTKLSGFTLIELIVSMAIIAIFTGIITISLINIEPRSSLTTTAATLISDIKLQQLKAMTGGIKNNAASEFGVFFENDKYILFSGINYTPADPSNTIVTYDENIRLTSINFPGSQIVFNRIKGEISGFIPESDSLTLKNLVSNDEQTLTFNKLGAVISLN</sequence>
<protein>
    <recommendedName>
        <fullName evidence="4">General secretion pathway GspH domain-containing protein</fullName>
    </recommendedName>
</protein>
<dbReference type="SUPFAM" id="SSF54523">
    <property type="entry name" value="Pili subunits"/>
    <property type="match status" value="1"/>
</dbReference>
<feature type="transmembrane region" description="Helical" evidence="1">
    <location>
        <begin position="12"/>
        <end position="35"/>
    </location>
</feature>
<keyword evidence="1" id="KW-0472">Membrane</keyword>
<keyword evidence="1" id="KW-0812">Transmembrane</keyword>
<evidence type="ECO:0000256" key="1">
    <source>
        <dbReference type="SAM" id="Phobius"/>
    </source>
</evidence>
<reference evidence="2 3" key="1">
    <citation type="journal article" date="2016" name="Nat. Commun.">
        <title>Thousands of microbial genomes shed light on interconnected biogeochemical processes in an aquifer system.</title>
        <authorList>
            <person name="Anantharaman K."/>
            <person name="Brown C.T."/>
            <person name="Hug L.A."/>
            <person name="Sharon I."/>
            <person name="Castelle C.J."/>
            <person name="Probst A.J."/>
            <person name="Thomas B.C."/>
            <person name="Singh A."/>
            <person name="Wilkins M.J."/>
            <person name="Karaoz U."/>
            <person name="Brodie E.L."/>
            <person name="Williams K.H."/>
            <person name="Hubbard S.S."/>
            <person name="Banfield J.F."/>
        </authorList>
    </citation>
    <scope>NUCLEOTIDE SEQUENCE [LARGE SCALE GENOMIC DNA]</scope>
</reference>
<dbReference type="EMBL" id="MFJF01000005">
    <property type="protein sequence ID" value="OGG08145.1"/>
    <property type="molecule type" value="Genomic_DNA"/>
</dbReference>
<keyword evidence="1" id="KW-1133">Transmembrane helix</keyword>